<accession>A0ACC5WRX5</accession>
<reference evidence="1 2" key="1">
    <citation type="journal article" date="2022" name="bioRxiv">
        <title>An ancient truncated duplication of the anti-Mullerian hormone receptor type 2 gene is a potential conserved master sex determinant in the Pangasiidae catfish family.</title>
        <authorList>
            <person name="Wen M."/>
            <person name="Pan Q."/>
            <person name="Jouanno E."/>
            <person name="Montfort J."/>
            <person name="Zahm M."/>
            <person name="Cabau C."/>
            <person name="Klopp C."/>
            <person name="Iampietro C."/>
            <person name="Roques C."/>
            <person name="Bouchez O."/>
            <person name="Castinel A."/>
            <person name="Donnadieu C."/>
            <person name="Parrinello H."/>
            <person name="Poncet C."/>
            <person name="Belmonte E."/>
            <person name="Gautier V."/>
            <person name="Avarre J.-C."/>
            <person name="Dugue R."/>
            <person name="Gustiano R."/>
            <person name="Ha T.T.T."/>
            <person name="Campet M."/>
            <person name="Sriphairoj K."/>
            <person name="Ribolli J."/>
            <person name="de Almeida F.L."/>
            <person name="Desvignes T."/>
            <person name="Postlethwait J.H."/>
            <person name="Bucao C.F."/>
            <person name="Robinson-Rechavi M."/>
            <person name="Bobe J."/>
            <person name="Herpin A."/>
            <person name="Guiguen Y."/>
        </authorList>
    </citation>
    <scope>NUCLEOTIDE SEQUENCE [LARGE SCALE GENOMIC DNA]</scope>
    <source>
        <strain evidence="1">YG-Dec2019</strain>
    </source>
</reference>
<keyword evidence="2" id="KW-1185">Reference proteome</keyword>
<evidence type="ECO:0000313" key="1">
    <source>
        <dbReference type="EMBL" id="MCI4381400.1"/>
    </source>
</evidence>
<name>A0ACC5WRX5_PANGG</name>
<dbReference type="EMBL" id="CM040462">
    <property type="protein sequence ID" value="MCI4381400.1"/>
    <property type="molecule type" value="Genomic_DNA"/>
</dbReference>
<organism evidence="1 2">
    <name type="scientific">Pangasianodon gigas</name>
    <name type="common">Mekong giant catfish</name>
    <name type="synonym">Pangasius gigas</name>
    <dbReference type="NCBI Taxonomy" id="30993"/>
    <lineage>
        <taxon>Eukaryota</taxon>
        <taxon>Metazoa</taxon>
        <taxon>Chordata</taxon>
        <taxon>Craniata</taxon>
        <taxon>Vertebrata</taxon>
        <taxon>Euteleostomi</taxon>
        <taxon>Actinopterygii</taxon>
        <taxon>Neopterygii</taxon>
        <taxon>Teleostei</taxon>
        <taxon>Ostariophysi</taxon>
        <taxon>Siluriformes</taxon>
        <taxon>Pangasiidae</taxon>
        <taxon>Pangasianodon</taxon>
    </lineage>
</organism>
<comment type="caution">
    <text evidence="1">The sequence shown here is derived from an EMBL/GenBank/DDBJ whole genome shotgun (WGS) entry which is preliminary data.</text>
</comment>
<sequence>MDLFVLFTMNDLFLSFLGCFAEMAEFEEIAEGVEEAIDGAKEGIEGLPEEVRAEIEAEIAETRTVIEELTTTESKLRGILKSLGSCVSDLVKFTFKNIAIGAILWGVNVALNKLLPQGHQQETKTKVRNVIKALSDVINAEAAINQKTLEWMKAHENDKITLDGIEVPMEAILTKYMKPLVEATDKAKTIVDTLQEKVDGKIQFKCPTADDMRKFMEVTEAFIKAFTDLIVFILKHEDQVKVLQSFPVKEGDLVDLTAKLNVAKDLPLW</sequence>
<protein>
    <submittedName>
        <fullName evidence="1">Uncharacterized protein</fullName>
    </submittedName>
</protein>
<evidence type="ECO:0000313" key="2">
    <source>
        <dbReference type="Proteomes" id="UP000829447"/>
    </source>
</evidence>
<gene>
    <name evidence="1" type="ORF">PGIGA_G00251230</name>
</gene>
<dbReference type="Proteomes" id="UP000829447">
    <property type="component" value="Linkage Group LG9"/>
</dbReference>
<proteinExistence type="predicted"/>